<evidence type="ECO:0000313" key="2">
    <source>
        <dbReference type="Proteomes" id="UP000823882"/>
    </source>
</evidence>
<organism evidence="1 2">
    <name type="scientific">Candidatus Intestinimonas pullistercoris</name>
    <dbReference type="NCBI Taxonomy" id="2838623"/>
    <lineage>
        <taxon>Bacteria</taxon>
        <taxon>Bacillati</taxon>
        <taxon>Bacillota</taxon>
        <taxon>Clostridia</taxon>
        <taxon>Eubacteriales</taxon>
        <taxon>Intestinimonas</taxon>
    </lineage>
</organism>
<dbReference type="AlphaFoldDB" id="A0A9D2P1H9"/>
<name>A0A9D2P1H9_9FIRM</name>
<reference evidence="1" key="2">
    <citation type="submission" date="2021-04" db="EMBL/GenBank/DDBJ databases">
        <authorList>
            <person name="Gilroy R."/>
        </authorList>
    </citation>
    <scope>NUCLEOTIDE SEQUENCE</scope>
    <source>
        <strain evidence="1">CHK186-1790</strain>
    </source>
</reference>
<accession>A0A9D2P1H9</accession>
<protein>
    <submittedName>
        <fullName evidence="1">Uncharacterized protein</fullName>
    </submittedName>
</protein>
<sequence length="179" mass="19793">MTRDDLKIFQSLEVDHSAIGLEPAGAESACFCTPVGAEVFAGLGCDGVHFVLLPGDERVFCVEPSLGEPRTYVLPVGEDFRAFLSYVLWCRDANPLSQLAFFPEETFRALLSEEAGQSWEGMEDLRRRKEAALGKVAVAFALEPTDPWERVHALQEAFDPACLRFSEEYYDVLGLEGPG</sequence>
<dbReference type="EMBL" id="DWWJ01000149">
    <property type="protein sequence ID" value="HJC41546.1"/>
    <property type="molecule type" value="Genomic_DNA"/>
</dbReference>
<evidence type="ECO:0000313" key="1">
    <source>
        <dbReference type="EMBL" id="HJC41546.1"/>
    </source>
</evidence>
<comment type="caution">
    <text evidence="1">The sequence shown here is derived from an EMBL/GenBank/DDBJ whole genome shotgun (WGS) entry which is preliminary data.</text>
</comment>
<dbReference type="Proteomes" id="UP000823882">
    <property type="component" value="Unassembled WGS sequence"/>
</dbReference>
<reference evidence="1" key="1">
    <citation type="journal article" date="2021" name="PeerJ">
        <title>Extensive microbial diversity within the chicken gut microbiome revealed by metagenomics and culture.</title>
        <authorList>
            <person name="Gilroy R."/>
            <person name="Ravi A."/>
            <person name="Getino M."/>
            <person name="Pursley I."/>
            <person name="Horton D.L."/>
            <person name="Alikhan N.F."/>
            <person name="Baker D."/>
            <person name="Gharbi K."/>
            <person name="Hall N."/>
            <person name="Watson M."/>
            <person name="Adriaenssens E.M."/>
            <person name="Foster-Nyarko E."/>
            <person name="Jarju S."/>
            <person name="Secka A."/>
            <person name="Antonio M."/>
            <person name="Oren A."/>
            <person name="Chaudhuri R.R."/>
            <person name="La Ragione R."/>
            <person name="Hildebrand F."/>
            <person name="Pallen M.J."/>
        </authorList>
    </citation>
    <scope>NUCLEOTIDE SEQUENCE</scope>
    <source>
        <strain evidence="1">CHK186-1790</strain>
    </source>
</reference>
<gene>
    <name evidence="1" type="ORF">H9701_08335</name>
</gene>
<proteinExistence type="predicted"/>